<comment type="caution">
    <text evidence="1">The sequence shown here is derived from an EMBL/GenBank/DDBJ whole genome shotgun (WGS) entry which is preliminary data.</text>
</comment>
<dbReference type="Proteomes" id="UP000187609">
    <property type="component" value="Unassembled WGS sequence"/>
</dbReference>
<evidence type="ECO:0000313" key="2">
    <source>
        <dbReference type="Proteomes" id="UP000187609"/>
    </source>
</evidence>
<dbReference type="OrthoDB" id="764584at2759"/>
<dbReference type="PANTHER" id="PTHR33702:SF16">
    <property type="match status" value="1"/>
</dbReference>
<dbReference type="EMBL" id="MJEQ01001343">
    <property type="protein sequence ID" value="OIT31156.1"/>
    <property type="molecule type" value="Genomic_DNA"/>
</dbReference>
<evidence type="ECO:0000313" key="1">
    <source>
        <dbReference type="EMBL" id="OIT31156.1"/>
    </source>
</evidence>
<sequence>MDLVQSIFSGGLIKREWRRRRRRYQRLDGTGRKNMKVTRFGKANGNSKRIWRIKAIPKLKLNILSPLKLWNKFKNAYMSMMIKLAGNVNSLNNGNVFGAKRIPKAREAKLGYTNTEFENRLIYEIYKSMVPSMELYPNL</sequence>
<proteinExistence type="predicted"/>
<protein>
    <submittedName>
        <fullName evidence="1">Uncharacterized protein</fullName>
    </submittedName>
</protein>
<dbReference type="KEGG" id="nau:109209072"/>
<keyword evidence="2" id="KW-1185">Reference proteome</keyword>
<gene>
    <name evidence="1" type="ORF">A4A49_11952</name>
</gene>
<dbReference type="STRING" id="49451.A0A314KP83"/>
<organism evidence="1 2">
    <name type="scientific">Nicotiana attenuata</name>
    <name type="common">Coyote tobacco</name>
    <dbReference type="NCBI Taxonomy" id="49451"/>
    <lineage>
        <taxon>Eukaryota</taxon>
        <taxon>Viridiplantae</taxon>
        <taxon>Streptophyta</taxon>
        <taxon>Embryophyta</taxon>
        <taxon>Tracheophyta</taxon>
        <taxon>Spermatophyta</taxon>
        <taxon>Magnoliopsida</taxon>
        <taxon>eudicotyledons</taxon>
        <taxon>Gunneridae</taxon>
        <taxon>Pentapetalae</taxon>
        <taxon>asterids</taxon>
        <taxon>lamiids</taxon>
        <taxon>Solanales</taxon>
        <taxon>Solanaceae</taxon>
        <taxon>Nicotianoideae</taxon>
        <taxon>Nicotianeae</taxon>
        <taxon>Nicotiana</taxon>
    </lineage>
</organism>
<dbReference type="AlphaFoldDB" id="A0A314KP83"/>
<dbReference type="Gramene" id="OIT31156">
    <property type="protein sequence ID" value="OIT31156"/>
    <property type="gene ID" value="A4A49_11952"/>
</dbReference>
<name>A0A314KP83_NICAT</name>
<reference evidence="1" key="1">
    <citation type="submission" date="2016-11" db="EMBL/GenBank/DDBJ databases">
        <title>The genome of Nicotiana attenuata.</title>
        <authorList>
            <person name="Xu S."/>
            <person name="Brockmoeller T."/>
            <person name="Gaquerel E."/>
            <person name="Navarro A."/>
            <person name="Kuhl H."/>
            <person name="Gase K."/>
            <person name="Ling Z."/>
            <person name="Zhou W."/>
            <person name="Kreitzer C."/>
            <person name="Stanke M."/>
            <person name="Tang H."/>
            <person name="Lyons E."/>
            <person name="Pandey P."/>
            <person name="Pandey S.P."/>
            <person name="Timmermann B."/>
            <person name="Baldwin I.T."/>
        </authorList>
    </citation>
    <scope>NUCLEOTIDE SEQUENCE [LARGE SCALE GENOMIC DNA]</scope>
    <source>
        <strain evidence="1">UT</strain>
    </source>
</reference>
<accession>A0A314KP83</accession>
<dbReference type="PANTHER" id="PTHR33702">
    <property type="entry name" value="BNAA09G40010D PROTEIN"/>
    <property type="match status" value="1"/>
</dbReference>